<dbReference type="Pfam" id="PF13359">
    <property type="entry name" value="DDE_Tnp_4"/>
    <property type="match status" value="1"/>
</dbReference>
<comment type="cofactor">
    <cofactor evidence="1">
        <name>a divalent metal cation</name>
        <dbReference type="ChEBI" id="CHEBI:60240"/>
    </cofactor>
</comment>
<dbReference type="OrthoDB" id="40315at2759"/>
<name>A0A1Z5JV80_FISSO</name>
<feature type="domain" description="DDE Tnp4" evidence="3">
    <location>
        <begin position="155"/>
        <end position="306"/>
    </location>
</feature>
<dbReference type="AlphaFoldDB" id="A0A1Z5JV80"/>
<sequence>MAFLFTPKEMMVKGLLLIPSYDVSRIKKLCQNTKLKDFKHWYGATPEVSSAIWKDLQTCDNVSNRINPRKARVEYFFMSLHFLRKYPTGEEQAKLFNINRETVSTWTWFFLEKIAVLESQKIVWPKEWEKERYAAARKKGKDQQDVYAVSFGCSVDGTHGRIHEPSVGEPQSKNPIYFSHKSHGPAFAYEFAIDIFQDRLVWMNGPFPASTPDREIFKNGLMKMIPDGMRVVADSGYSGEKLKHIISGPNPRDSKKLRKFKSRARSRQEDFNARLKNYKICAETFRHDRYRKKRHKASWTAVAIICQYRIEHEKTFWSV</sequence>
<dbReference type="Proteomes" id="UP000198406">
    <property type="component" value="Unassembled WGS sequence"/>
</dbReference>
<protein>
    <recommendedName>
        <fullName evidence="3">DDE Tnp4 domain-containing protein</fullName>
    </recommendedName>
</protein>
<accession>A0A1Z5JV80</accession>
<evidence type="ECO:0000256" key="2">
    <source>
        <dbReference type="ARBA" id="ARBA00022723"/>
    </source>
</evidence>
<proteinExistence type="predicted"/>
<evidence type="ECO:0000256" key="1">
    <source>
        <dbReference type="ARBA" id="ARBA00001968"/>
    </source>
</evidence>
<organism evidence="4 5">
    <name type="scientific">Fistulifera solaris</name>
    <name type="common">Oleaginous diatom</name>
    <dbReference type="NCBI Taxonomy" id="1519565"/>
    <lineage>
        <taxon>Eukaryota</taxon>
        <taxon>Sar</taxon>
        <taxon>Stramenopiles</taxon>
        <taxon>Ochrophyta</taxon>
        <taxon>Bacillariophyta</taxon>
        <taxon>Bacillariophyceae</taxon>
        <taxon>Bacillariophycidae</taxon>
        <taxon>Naviculales</taxon>
        <taxon>Naviculaceae</taxon>
        <taxon>Fistulifera</taxon>
    </lineage>
</organism>
<comment type="caution">
    <text evidence="4">The sequence shown here is derived from an EMBL/GenBank/DDBJ whole genome shotgun (WGS) entry which is preliminary data.</text>
</comment>
<evidence type="ECO:0000259" key="3">
    <source>
        <dbReference type="Pfam" id="PF13359"/>
    </source>
</evidence>
<gene>
    <name evidence="4" type="ORF">FisN_UnNu085</name>
</gene>
<reference evidence="4 5" key="1">
    <citation type="journal article" date="2015" name="Plant Cell">
        <title>Oil accumulation by the oleaginous diatom Fistulifera solaris as revealed by the genome and transcriptome.</title>
        <authorList>
            <person name="Tanaka T."/>
            <person name="Maeda Y."/>
            <person name="Veluchamy A."/>
            <person name="Tanaka M."/>
            <person name="Abida H."/>
            <person name="Marechal E."/>
            <person name="Bowler C."/>
            <person name="Muto M."/>
            <person name="Sunaga Y."/>
            <person name="Tanaka M."/>
            <person name="Yoshino T."/>
            <person name="Taniguchi T."/>
            <person name="Fukuda Y."/>
            <person name="Nemoto M."/>
            <person name="Matsumoto M."/>
            <person name="Wong P.S."/>
            <person name="Aburatani S."/>
            <person name="Fujibuchi W."/>
        </authorList>
    </citation>
    <scope>NUCLEOTIDE SEQUENCE [LARGE SCALE GENOMIC DNA]</scope>
    <source>
        <strain evidence="4 5">JPCC DA0580</strain>
    </source>
</reference>
<dbReference type="InterPro" id="IPR027806">
    <property type="entry name" value="HARBI1_dom"/>
</dbReference>
<dbReference type="InParanoid" id="A0A1Z5JV80"/>
<evidence type="ECO:0000313" key="4">
    <source>
        <dbReference type="EMBL" id="GAX17651.1"/>
    </source>
</evidence>
<dbReference type="GO" id="GO:0046872">
    <property type="term" value="F:metal ion binding"/>
    <property type="evidence" value="ECO:0007669"/>
    <property type="project" value="UniProtKB-KW"/>
</dbReference>
<keyword evidence="5" id="KW-1185">Reference proteome</keyword>
<dbReference type="EMBL" id="BDSP01000119">
    <property type="protein sequence ID" value="GAX17651.1"/>
    <property type="molecule type" value="Genomic_DNA"/>
</dbReference>
<evidence type="ECO:0000313" key="5">
    <source>
        <dbReference type="Proteomes" id="UP000198406"/>
    </source>
</evidence>
<keyword evidence="2" id="KW-0479">Metal-binding</keyword>